<keyword evidence="2" id="KW-1185">Reference proteome</keyword>
<dbReference type="RefSeq" id="WP_111212155.1">
    <property type="nucleotide sequence ID" value="NZ_POTY01000007.1"/>
</dbReference>
<comment type="caution">
    <text evidence="1">The sequence shown here is derived from an EMBL/GenBank/DDBJ whole genome shotgun (WGS) entry which is preliminary data.</text>
</comment>
<proteinExistence type="predicted"/>
<name>A0A2W2F391_9ACTN</name>
<evidence type="ECO:0000313" key="1">
    <source>
        <dbReference type="EMBL" id="PZG23819.1"/>
    </source>
</evidence>
<sequence>MPFHAYGPSVDDEALLDALRQGHDRPQEPDEPFWRAPYSFMTSALYCGGRLTPATVEGVRYLVRTIGEPGFGGDDPTLRQAALWFLRDVAGVALAGVDRVAASGRDEPEVREWLAAYLREPRSVLEWTETDAPGEMLLAAARADCFDLLPEVFAAVEPLLVAPAPRLRIHAASAAAMLSRHPDLVAHWPRLLAYHLAECVSDDPHHRASMLLGAGELDGAPREWLRDPHPGVRVCAALAPALADDSEATAMLLAEATRNPAVIDMQPFEGMMALTVLPHAAAVLARGIGDVDRLLPAAIASVPYGATYLDVGEEHRTEAALCEPYLRVVFPDGLPSAATPAQRRLAAAVAQHDPAWERDLRALPPQDRYLASRAAQAWDGTFSRLRLPNDRSSWRALAQADPA</sequence>
<dbReference type="OrthoDB" id="3866371at2"/>
<dbReference type="AlphaFoldDB" id="A0A2W2F391"/>
<dbReference type="Proteomes" id="UP000248924">
    <property type="component" value="Unassembled WGS sequence"/>
</dbReference>
<protein>
    <submittedName>
        <fullName evidence="1">Uncharacterized protein</fullName>
    </submittedName>
</protein>
<accession>A0A2W2F391</accession>
<gene>
    <name evidence="1" type="ORF">C1I95_02775</name>
</gene>
<evidence type="ECO:0000313" key="2">
    <source>
        <dbReference type="Proteomes" id="UP000248924"/>
    </source>
</evidence>
<organism evidence="1 2">
    <name type="scientific">Micromonospora craterilacus</name>
    <dbReference type="NCBI Taxonomy" id="1655439"/>
    <lineage>
        <taxon>Bacteria</taxon>
        <taxon>Bacillati</taxon>
        <taxon>Actinomycetota</taxon>
        <taxon>Actinomycetes</taxon>
        <taxon>Micromonosporales</taxon>
        <taxon>Micromonosporaceae</taxon>
        <taxon>Micromonospora</taxon>
    </lineage>
</organism>
<dbReference type="EMBL" id="POTY01000007">
    <property type="protein sequence ID" value="PZG23819.1"/>
    <property type="molecule type" value="Genomic_DNA"/>
</dbReference>
<reference evidence="1 2" key="1">
    <citation type="submission" date="2018-01" db="EMBL/GenBank/DDBJ databases">
        <title>Draft genome sequence of Jishengella sp. NA12.</title>
        <authorList>
            <person name="Sahin N."/>
            <person name="Ay H."/>
            <person name="Saygin H."/>
        </authorList>
    </citation>
    <scope>NUCLEOTIDE SEQUENCE [LARGE SCALE GENOMIC DNA]</scope>
    <source>
        <strain evidence="1 2">NA12</strain>
    </source>
</reference>